<name>A0A371IHG1_MUCPR</name>
<accession>A0A371IHG1</accession>
<comment type="caution">
    <text evidence="2">The sequence shown here is derived from an EMBL/GenBank/DDBJ whole genome shotgun (WGS) entry which is preliminary data.</text>
</comment>
<feature type="domain" description="Retrotransposon gag" evidence="1">
    <location>
        <begin position="2"/>
        <end position="62"/>
    </location>
</feature>
<sequence>MFLEKFFPTLRTTSIRKEICGIKKTSGKTLYEYWARFNKLRATCYHHKISEQLLIQYFYEGLMLMDKSMIDVASGVIQFGVMGHARYKVVNVLVIGQHHIGPPAKVCVAKVVSGHQYDGQQYRQLHDQYSNLSYVEFLGGFGQVDGYE</sequence>
<organism evidence="2 3">
    <name type="scientific">Mucuna pruriens</name>
    <name type="common">Velvet bean</name>
    <name type="synonym">Dolichos pruriens</name>
    <dbReference type="NCBI Taxonomy" id="157652"/>
    <lineage>
        <taxon>Eukaryota</taxon>
        <taxon>Viridiplantae</taxon>
        <taxon>Streptophyta</taxon>
        <taxon>Embryophyta</taxon>
        <taxon>Tracheophyta</taxon>
        <taxon>Spermatophyta</taxon>
        <taxon>Magnoliopsida</taxon>
        <taxon>eudicotyledons</taxon>
        <taxon>Gunneridae</taxon>
        <taxon>Pentapetalae</taxon>
        <taxon>rosids</taxon>
        <taxon>fabids</taxon>
        <taxon>Fabales</taxon>
        <taxon>Fabaceae</taxon>
        <taxon>Papilionoideae</taxon>
        <taxon>50 kb inversion clade</taxon>
        <taxon>NPAAA clade</taxon>
        <taxon>indigoferoid/millettioid clade</taxon>
        <taxon>Phaseoleae</taxon>
        <taxon>Mucuna</taxon>
    </lineage>
</organism>
<dbReference type="Proteomes" id="UP000257109">
    <property type="component" value="Unassembled WGS sequence"/>
</dbReference>
<reference evidence="2" key="1">
    <citation type="submission" date="2018-05" db="EMBL/GenBank/DDBJ databases">
        <title>Draft genome of Mucuna pruriens seed.</title>
        <authorList>
            <person name="Nnadi N.E."/>
            <person name="Vos R."/>
            <person name="Hasami M.H."/>
            <person name="Devisetty U.K."/>
            <person name="Aguiy J.C."/>
        </authorList>
    </citation>
    <scope>NUCLEOTIDE SEQUENCE [LARGE SCALE GENOMIC DNA]</scope>
    <source>
        <strain evidence="2">JCA_2017</strain>
    </source>
</reference>
<dbReference type="PANTHER" id="PTHR33223:SF3">
    <property type="match status" value="1"/>
</dbReference>
<dbReference type="InterPro" id="IPR005162">
    <property type="entry name" value="Retrotrans_gag_dom"/>
</dbReference>
<dbReference type="PANTHER" id="PTHR33223">
    <property type="entry name" value="CCHC-TYPE DOMAIN-CONTAINING PROTEIN"/>
    <property type="match status" value="1"/>
</dbReference>
<evidence type="ECO:0000259" key="1">
    <source>
        <dbReference type="Pfam" id="PF03732"/>
    </source>
</evidence>
<evidence type="ECO:0000313" key="3">
    <source>
        <dbReference type="Proteomes" id="UP000257109"/>
    </source>
</evidence>
<protein>
    <recommendedName>
        <fullName evidence="1">Retrotransposon gag domain-containing protein</fullName>
    </recommendedName>
</protein>
<dbReference type="EMBL" id="QJKJ01000077">
    <property type="protein sequence ID" value="RDY14404.1"/>
    <property type="molecule type" value="Genomic_DNA"/>
</dbReference>
<feature type="non-terminal residue" evidence="2">
    <location>
        <position position="1"/>
    </location>
</feature>
<gene>
    <name evidence="2" type="ORF">CR513_00545</name>
</gene>
<evidence type="ECO:0000313" key="2">
    <source>
        <dbReference type="EMBL" id="RDY14404.1"/>
    </source>
</evidence>
<dbReference type="AlphaFoldDB" id="A0A371IHG1"/>
<proteinExistence type="predicted"/>
<dbReference type="OrthoDB" id="1689420at2759"/>
<dbReference type="Pfam" id="PF03732">
    <property type="entry name" value="Retrotrans_gag"/>
    <property type="match status" value="1"/>
</dbReference>
<keyword evidence="3" id="KW-1185">Reference proteome</keyword>